<evidence type="ECO:0000256" key="6">
    <source>
        <dbReference type="ARBA" id="ARBA00023136"/>
    </source>
</evidence>
<evidence type="ECO:0000256" key="4">
    <source>
        <dbReference type="ARBA" id="ARBA00022989"/>
    </source>
</evidence>
<keyword evidence="6 9" id="KW-0472">Membrane</keyword>
<dbReference type="PANTHER" id="PTHR45711">
    <property type="entry name" value="CHLORIDE CHANNEL PROTEIN"/>
    <property type="match status" value="1"/>
</dbReference>
<dbReference type="SUPFAM" id="SSF81340">
    <property type="entry name" value="Clc chloride channel"/>
    <property type="match status" value="1"/>
</dbReference>
<reference evidence="11" key="1">
    <citation type="submission" date="2016-05" db="EMBL/GenBank/DDBJ databases">
        <title>Comparative genomics of biotechnologically important yeasts.</title>
        <authorList>
            <consortium name="DOE Joint Genome Institute"/>
            <person name="Riley R."/>
            <person name="Haridas S."/>
            <person name="Wolfe K.H."/>
            <person name="Lopes M.R."/>
            <person name="Hittinger C.T."/>
            <person name="Goker M."/>
            <person name="Salamov A."/>
            <person name="Wisecaver J."/>
            <person name="Long T.M."/>
            <person name="Aerts A.L."/>
            <person name="Barry K."/>
            <person name="Choi C."/>
            <person name="Clum A."/>
            <person name="Coughlan A.Y."/>
            <person name="Deshpande S."/>
            <person name="Douglass A.P."/>
            <person name="Hanson S.J."/>
            <person name="Klenk H.-P."/>
            <person name="Labutti K."/>
            <person name="Lapidus A."/>
            <person name="Lindquist E."/>
            <person name="Lipzen A."/>
            <person name="Meier-Kolthoff J.P."/>
            <person name="Ohm R.A."/>
            <person name="Otillar R.P."/>
            <person name="Pangilinan J."/>
            <person name="Peng Y."/>
            <person name="Rokas A."/>
            <person name="Rosa C.A."/>
            <person name="Scheuner C."/>
            <person name="Sibirny A.A."/>
            <person name="Slot J.C."/>
            <person name="Stielow J.B."/>
            <person name="Sun H."/>
            <person name="Kurtzman C.P."/>
            <person name="Blackwell M."/>
            <person name="Grigoriev I.V."/>
            <person name="Jeffries T.W."/>
        </authorList>
    </citation>
    <scope>NUCLEOTIDE SEQUENCE [LARGE SCALE GENOMIC DNA]</scope>
    <source>
        <strain evidence="11">NRRL Y-12698</strain>
    </source>
</reference>
<feature type="transmembrane region" description="Helical" evidence="9">
    <location>
        <begin position="668"/>
        <end position="693"/>
    </location>
</feature>
<keyword evidence="4 9" id="KW-1133">Transmembrane helix</keyword>
<dbReference type="Proteomes" id="UP000094336">
    <property type="component" value="Unassembled WGS sequence"/>
</dbReference>
<evidence type="ECO:0008006" key="12">
    <source>
        <dbReference type="Google" id="ProtNLM"/>
    </source>
</evidence>
<evidence type="ECO:0000256" key="8">
    <source>
        <dbReference type="SAM" id="MobiDB-lite"/>
    </source>
</evidence>
<evidence type="ECO:0000256" key="1">
    <source>
        <dbReference type="ARBA" id="ARBA00004141"/>
    </source>
</evidence>
<dbReference type="CDD" id="cd03684">
    <property type="entry name" value="ClC_3_like"/>
    <property type="match status" value="1"/>
</dbReference>
<feature type="transmembrane region" description="Helical" evidence="9">
    <location>
        <begin position="210"/>
        <end position="230"/>
    </location>
</feature>
<feature type="transmembrane region" description="Helical" evidence="9">
    <location>
        <begin position="300"/>
        <end position="320"/>
    </location>
</feature>
<dbReference type="PRINTS" id="PR00762">
    <property type="entry name" value="CLCHANNEL"/>
</dbReference>
<evidence type="ECO:0000256" key="7">
    <source>
        <dbReference type="ARBA" id="ARBA00023214"/>
    </source>
</evidence>
<feature type="transmembrane region" description="Helical" evidence="9">
    <location>
        <begin position="418"/>
        <end position="443"/>
    </location>
</feature>
<dbReference type="FunFam" id="1.10.3080.10:FF:000030">
    <property type="entry name" value="Chloride channel protein"/>
    <property type="match status" value="1"/>
</dbReference>
<dbReference type="Pfam" id="PF00654">
    <property type="entry name" value="Voltage_CLC"/>
    <property type="match status" value="1"/>
</dbReference>
<evidence type="ECO:0000313" key="10">
    <source>
        <dbReference type="EMBL" id="ODQ80289.1"/>
    </source>
</evidence>
<keyword evidence="11" id="KW-1185">Reference proteome</keyword>
<dbReference type="GeneID" id="30146570"/>
<dbReference type="PANTHER" id="PTHR45711:SF3">
    <property type="entry name" value="CLC CHANNEL"/>
    <property type="match status" value="1"/>
</dbReference>
<dbReference type="GO" id="GO:0005247">
    <property type="term" value="F:voltage-gated chloride channel activity"/>
    <property type="evidence" value="ECO:0007669"/>
    <property type="project" value="TreeGrafter"/>
</dbReference>
<proteinExistence type="predicted"/>
<dbReference type="RefSeq" id="XP_018985617.1">
    <property type="nucleotide sequence ID" value="XM_019128717.1"/>
</dbReference>
<feature type="transmembrane region" description="Helical" evidence="9">
    <location>
        <begin position="363"/>
        <end position="383"/>
    </location>
</feature>
<feature type="transmembrane region" description="Helical" evidence="9">
    <location>
        <begin position="455"/>
        <end position="472"/>
    </location>
</feature>
<gene>
    <name evidence="10" type="ORF">BABINDRAFT_161251</name>
</gene>
<evidence type="ECO:0000313" key="11">
    <source>
        <dbReference type="Proteomes" id="UP000094336"/>
    </source>
</evidence>
<dbReference type="InterPro" id="IPR014743">
    <property type="entry name" value="Cl-channel_core"/>
</dbReference>
<comment type="subcellular location">
    <subcellularLocation>
        <location evidence="1">Membrane</location>
        <topology evidence="1">Multi-pass membrane protein</topology>
    </subcellularLocation>
</comment>
<dbReference type="OrthoDB" id="44789at2759"/>
<feature type="transmembrane region" description="Helical" evidence="9">
    <location>
        <begin position="617"/>
        <end position="639"/>
    </location>
</feature>
<dbReference type="EMBL" id="KV454430">
    <property type="protein sequence ID" value="ODQ80289.1"/>
    <property type="molecule type" value="Genomic_DNA"/>
</dbReference>
<sequence length="1042" mass="116751">MHKSQRSVDELLPLPDALTPKKNSTHRRPLNKRVQSTLLLSVSGLSPSVFLHRLEGSDTERDSDHDGLLPLRKAGKHANSKFTSIDIRSPMLPHHSDDYFAIEPSQLLNRPFHLEHPPQATHTPPVASVTELDAPRTPLLHPSGSRNSFYLAIQPVKKRSRLGFKRLYYNDFTTIDWVNSFILKNRDEWELRKRGENSLRGKVFMLFNKFQSYILITLFSFCFALLAFLIDKFESFLVGFKNGYCVGNWTYSYETCCAPSHSPLPPNGFRAQNPHFSEQCSQWRSWSEVVDFGIFINIDWSVYIFLSITLALFSVLVSLTTKTATSPSRRNSIVAPTYLYTAVGSGVPEVKTILLGFVIRKFLGTYTLIAKTVALVFAIALGMSLGKEGPYVHLATCVGNILCRFFPAIHNNEYRKKLILTASCSAGVALAFGSPLGGVLFTLEEIDNYLPAKQLFKIFFCAVLSTIFLKFLNPYGTGKAVLFAVKYASEWKLAELVCFVVIGACGGIFGAAFVKFVRWWPTKFRTLRFIENRPVREVMLVALLTSLVTFGNPYTEKAIPELMLDLATSCTKENWNQSLCPTNMYDLVSELRRLSLAFVFKLVLTGITFGLKVPSGVYVPSMVIGALFGRVFALMLEYLNYNHPSLMVLFCEASGEDTGLITCVDSGIYSLIAAGAFMAGVTRMNITLVIILFELTSSYTYVIPISIAIAVSNWVATALEPLSLYESLLVKNNYPFIHHEGPFDPLVTVGDILMDEDTETVSIHTKKGADELSGASIKTGSEQTPLVAGSQAHYHSSGTVERLKGTDTVVPQRPGLHATPSAWLRHLVQSNLPQFNSYYHDMVINITEAASISSTELLYKFSILQRRGLIDGCIPIIKSGKCIGLIPGPELEMQLDRLREFCLEYGIVGEIYCSLTRHGQPKKGPIFDLTEDLRLVEFGDQSLTHSWLYNDAVLYQLQETLNHLVSEEEKHVILLIFSQLVDLSRIVDYNPIFINSDADLSLVELMFGQLGTRSLILLKDGDFFGVLHKKIFIDYCRRKLRH</sequence>
<evidence type="ECO:0000256" key="2">
    <source>
        <dbReference type="ARBA" id="ARBA00022448"/>
    </source>
</evidence>
<dbReference type="AlphaFoldDB" id="A0A1E3QRG8"/>
<accession>A0A1E3QRG8</accession>
<keyword evidence="2" id="KW-0813">Transport</keyword>
<evidence type="ECO:0000256" key="9">
    <source>
        <dbReference type="SAM" id="Phobius"/>
    </source>
</evidence>
<dbReference type="InterPro" id="IPR001807">
    <property type="entry name" value="ClC"/>
</dbReference>
<dbReference type="Gene3D" id="1.10.3080.10">
    <property type="entry name" value="Clc chloride channel"/>
    <property type="match status" value="1"/>
</dbReference>
<dbReference type="GO" id="GO:0005769">
    <property type="term" value="C:early endosome"/>
    <property type="evidence" value="ECO:0007669"/>
    <property type="project" value="TreeGrafter"/>
</dbReference>
<name>A0A1E3QRG8_9ASCO</name>
<keyword evidence="7" id="KW-0868">Chloride</keyword>
<dbReference type="GO" id="GO:0005794">
    <property type="term" value="C:Golgi apparatus"/>
    <property type="evidence" value="ECO:0007669"/>
    <property type="project" value="TreeGrafter"/>
</dbReference>
<feature type="region of interest" description="Disordered" evidence="8">
    <location>
        <begin position="1"/>
        <end position="32"/>
    </location>
</feature>
<keyword evidence="3 9" id="KW-0812">Transmembrane</keyword>
<feature type="transmembrane region" description="Helical" evidence="9">
    <location>
        <begin position="493"/>
        <end position="514"/>
    </location>
</feature>
<evidence type="ECO:0000256" key="3">
    <source>
        <dbReference type="ARBA" id="ARBA00022692"/>
    </source>
</evidence>
<feature type="transmembrane region" description="Helical" evidence="9">
    <location>
        <begin position="699"/>
        <end position="719"/>
    </location>
</feature>
<dbReference type="GO" id="GO:0005886">
    <property type="term" value="C:plasma membrane"/>
    <property type="evidence" value="ECO:0007669"/>
    <property type="project" value="TreeGrafter"/>
</dbReference>
<protein>
    <recommendedName>
        <fullName evidence="12">Chloride channel protein</fullName>
    </recommendedName>
</protein>
<keyword evidence="5" id="KW-0406">Ion transport</keyword>
<organism evidence="10 11">
    <name type="scientific">Babjeviella inositovora NRRL Y-12698</name>
    <dbReference type="NCBI Taxonomy" id="984486"/>
    <lineage>
        <taxon>Eukaryota</taxon>
        <taxon>Fungi</taxon>
        <taxon>Dikarya</taxon>
        <taxon>Ascomycota</taxon>
        <taxon>Saccharomycotina</taxon>
        <taxon>Pichiomycetes</taxon>
        <taxon>Serinales incertae sedis</taxon>
        <taxon>Babjeviella</taxon>
    </lineage>
</organism>
<evidence type="ECO:0000256" key="5">
    <source>
        <dbReference type="ARBA" id="ARBA00023065"/>
    </source>
</evidence>